<keyword evidence="2" id="KW-1185">Reference proteome</keyword>
<evidence type="ECO:0000313" key="1">
    <source>
        <dbReference type="EMBL" id="TMS06957.1"/>
    </source>
</evidence>
<sequence length="195" mass="21898">MQQSAEEHAEESRDVPIIVTGESEQNELVKSTTGRTEVSQRKEEVHVIVSHTTEVQEVSEKTESKSVNTRHDTLTDWHSSQCGPEGAVVEMDTQINYDIFSHVCKLPEPIVMDLDDFEAMEKHECEQGSEKSTSGRGTPRISKISIGSAKVEHQTKKKSSDKRRKEEVSQCKSVDLRAPSPFTEDAFSLANIHHH</sequence>
<proteinExistence type="predicted"/>
<accession>A0ACD3QIH5</accession>
<dbReference type="Proteomes" id="UP000793456">
    <property type="component" value="Chromosome XIX"/>
</dbReference>
<evidence type="ECO:0000313" key="2">
    <source>
        <dbReference type="Proteomes" id="UP000793456"/>
    </source>
</evidence>
<name>A0ACD3QIH5_LARCR</name>
<gene>
    <name evidence="1" type="ORF">E3U43_016716</name>
</gene>
<dbReference type="EMBL" id="CM011692">
    <property type="protein sequence ID" value="TMS06957.1"/>
    <property type="molecule type" value="Genomic_DNA"/>
</dbReference>
<comment type="caution">
    <text evidence="1">The sequence shown here is derived from an EMBL/GenBank/DDBJ whole genome shotgun (WGS) entry which is preliminary data.</text>
</comment>
<organism evidence="1 2">
    <name type="scientific">Larimichthys crocea</name>
    <name type="common">Large yellow croaker</name>
    <name type="synonym">Pseudosciaena crocea</name>
    <dbReference type="NCBI Taxonomy" id="215358"/>
    <lineage>
        <taxon>Eukaryota</taxon>
        <taxon>Metazoa</taxon>
        <taxon>Chordata</taxon>
        <taxon>Craniata</taxon>
        <taxon>Vertebrata</taxon>
        <taxon>Euteleostomi</taxon>
        <taxon>Actinopterygii</taxon>
        <taxon>Neopterygii</taxon>
        <taxon>Teleostei</taxon>
        <taxon>Neoteleostei</taxon>
        <taxon>Acanthomorphata</taxon>
        <taxon>Eupercaria</taxon>
        <taxon>Sciaenidae</taxon>
        <taxon>Larimichthys</taxon>
    </lineage>
</organism>
<protein>
    <submittedName>
        <fullName evidence="1">Uncharacterized protein</fullName>
    </submittedName>
</protein>
<reference evidence="1" key="1">
    <citation type="submission" date="2018-11" db="EMBL/GenBank/DDBJ databases">
        <title>The sequence and de novo assembly of Larimichthys crocea genome using PacBio and Hi-C technologies.</title>
        <authorList>
            <person name="Xu P."/>
            <person name="Chen B."/>
            <person name="Zhou Z."/>
            <person name="Ke Q."/>
            <person name="Wu Y."/>
            <person name="Bai H."/>
            <person name="Pu F."/>
        </authorList>
    </citation>
    <scope>NUCLEOTIDE SEQUENCE</scope>
    <source>
        <tissue evidence="1">Muscle</tissue>
    </source>
</reference>